<dbReference type="InterPro" id="IPR024571">
    <property type="entry name" value="ERAP1-like_C_dom"/>
</dbReference>
<reference evidence="3 4" key="1">
    <citation type="journal article" date="2014" name="Agronomy (Basel)">
        <title>A Draft Genome Sequence for Ensete ventricosum, the Drought-Tolerant Tree Against Hunger.</title>
        <authorList>
            <person name="Harrison J."/>
            <person name="Moore K.A."/>
            <person name="Paszkiewicz K."/>
            <person name="Jones T."/>
            <person name="Grant M."/>
            <person name="Ambacheew D."/>
            <person name="Muzemil S."/>
            <person name="Studholme D.J."/>
        </authorList>
    </citation>
    <scope>NUCLEOTIDE SEQUENCE [LARGE SCALE GENOMIC DNA]</scope>
</reference>
<gene>
    <name evidence="3" type="ORF">B296_00012411</name>
</gene>
<dbReference type="GO" id="GO:0008270">
    <property type="term" value="F:zinc ion binding"/>
    <property type="evidence" value="ECO:0007669"/>
    <property type="project" value="TreeGrafter"/>
</dbReference>
<dbReference type="GO" id="GO:0005615">
    <property type="term" value="C:extracellular space"/>
    <property type="evidence" value="ECO:0007669"/>
    <property type="project" value="TreeGrafter"/>
</dbReference>
<dbReference type="GO" id="GO:0016020">
    <property type="term" value="C:membrane"/>
    <property type="evidence" value="ECO:0007669"/>
    <property type="project" value="TreeGrafter"/>
</dbReference>
<dbReference type="Gene3D" id="2.60.40.1910">
    <property type="match status" value="1"/>
</dbReference>
<comment type="similarity">
    <text evidence="1">Belongs to the peptidase M1 family.</text>
</comment>
<dbReference type="Gene3D" id="1.25.50.20">
    <property type="match status" value="1"/>
</dbReference>
<dbReference type="GO" id="GO:0042277">
    <property type="term" value="F:peptide binding"/>
    <property type="evidence" value="ECO:0007669"/>
    <property type="project" value="TreeGrafter"/>
</dbReference>
<evidence type="ECO:0000256" key="1">
    <source>
        <dbReference type="ARBA" id="ARBA00010136"/>
    </source>
</evidence>
<dbReference type="GO" id="GO:0043171">
    <property type="term" value="P:peptide catabolic process"/>
    <property type="evidence" value="ECO:0007669"/>
    <property type="project" value="TreeGrafter"/>
</dbReference>
<proteinExistence type="inferred from homology"/>
<dbReference type="InterPro" id="IPR050344">
    <property type="entry name" value="Peptidase_M1_aminopeptidases"/>
</dbReference>
<dbReference type="Proteomes" id="UP000287651">
    <property type="component" value="Unassembled WGS sequence"/>
</dbReference>
<feature type="domain" description="ERAP1-like C-terminal" evidence="2">
    <location>
        <begin position="59"/>
        <end position="257"/>
    </location>
</feature>
<dbReference type="GO" id="GO:0006508">
    <property type="term" value="P:proteolysis"/>
    <property type="evidence" value="ECO:0007669"/>
    <property type="project" value="TreeGrafter"/>
</dbReference>
<accession>A0A427AA85</accession>
<dbReference type="PANTHER" id="PTHR11533">
    <property type="entry name" value="PROTEASE M1 ZINC METALLOPROTEASE"/>
    <property type="match status" value="1"/>
</dbReference>
<organism evidence="3 4">
    <name type="scientific">Ensete ventricosum</name>
    <name type="common">Abyssinian banana</name>
    <name type="synonym">Musa ensete</name>
    <dbReference type="NCBI Taxonomy" id="4639"/>
    <lineage>
        <taxon>Eukaryota</taxon>
        <taxon>Viridiplantae</taxon>
        <taxon>Streptophyta</taxon>
        <taxon>Embryophyta</taxon>
        <taxon>Tracheophyta</taxon>
        <taxon>Spermatophyta</taxon>
        <taxon>Magnoliopsida</taxon>
        <taxon>Liliopsida</taxon>
        <taxon>Zingiberales</taxon>
        <taxon>Musaceae</taxon>
        <taxon>Ensete</taxon>
    </lineage>
</organism>
<dbReference type="PANTHER" id="PTHR11533:SF298">
    <property type="entry name" value="AMINOPEPTIDASE M1-B"/>
    <property type="match status" value="1"/>
</dbReference>
<dbReference type="EMBL" id="AMZH03003184">
    <property type="protein sequence ID" value="RRT73133.1"/>
    <property type="molecule type" value="Genomic_DNA"/>
</dbReference>
<protein>
    <recommendedName>
        <fullName evidence="2">ERAP1-like C-terminal domain-containing protein</fullName>
    </recommendedName>
</protein>
<dbReference type="Pfam" id="PF11838">
    <property type="entry name" value="ERAP1_C"/>
    <property type="match status" value="1"/>
</dbReference>
<sequence length="266" mass="30404">QSQFLSDGTLSDGQWIVPLTFCFGSYDVRKKLLLRTKVDKFDIMELLEESSQENAGHNWIKFNVNQTGFYRVHYDNELAARLRFAIDANQMTGTDRFGILEDSFALCVACKQTLSSFLSVLSAYREETDHIVLSHIVTVSYKIVNLVAEATPELSDDIKLFFINLLQFPSEKLGWDARKCESHLDVMLRGELLAALAQFGHEKTINEGIRRFLIFLNDRITSVLPPDTRKAAYVAVMKRVSISNKSVYESLLEIYRQMKVKKKCAV</sequence>
<dbReference type="GO" id="GO:0005737">
    <property type="term" value="C:cytoplasm"/>
    <property type="evidence" value="ECO:0007669"/>
    <property type="project" value="TreeGrafter"/>
</dbReference>
<evidence type="ECO:0000313" key="3">
    <source>
        <dbReference type="EMBL" id="RRT73133.1"/>
    </source>
</evidence>
<dbReference type="AlphaFoldDB" id="A0A427AA85"/>
<name>A0A427AA85_ENSVE</name>
<feature type="non-terminal residue" evidence="3">
    <location>
        <position position="1"/>
    </location>
</feature>
<evidence type="ECO:0000313" key="4">
    <source>
        <dbReference type="Proteomes" id="UP000287651"/>
    </source>
</evidence>
<evidence type="ECO:0000259" key="2">
    <source>
        <dbReference type="Pfam" id="PF11838"/>
    </source>
</evidence>
<comment type="caution">
    <text evidence="3">The sequence shown here is derived from an EMBL/GenBank/DDBJ whole genome shotgun (WGS) entry which is preliminary data.</text>
</comment>
<dbReference type="GO" id="GO:0070006">
    <property type="term" value="F:metalloaminopeptidase activity"/>
    <property type="evidence" value="ECO:0007669"/>
    <property type="project" value="TreeGrafter"/>
</dbReference>